<feature type="transmembrane region" description="Helical" evidence="1">
    <location>
        <begin position="135"/>
        <end position="154"/>
    </location>
</feature>
<keyword evidence="1" id="KW-0472">Membrane</keyword>
<keyword evidence="1" id="KW-0812">Transmembrane</keyword>
<evidence type="ECO:0000256" key="1">
    <source>
        <dbReference type="SAM" id="Phobius"/>
    </source>
</evidence>
<sequence>MGWRQGRRQRRKRRLRSRWLPGYWLRHPWCSALALAVGTTVFGYLGVESAHHTYRLNHHGVPAGATVREVNAQAREAYVVVAFTTADGRQVRAEVTEYRWHPRPRVGDAARVVYDPAAPADIVRDARWGDDYLDAWFALGLAVALGVGGGVFLVRTWSMWRENAEDWRAGRHVA</sequence>
<name>A0ABY7ZJA7_9ACTN</name>
<feature type="transmembrane region" description="Helical" evidence="1">
    <location>
        <begin position="21"/>
        <end position="47"/>
    </location>
</feature>
<protein>
    <submittedName>
        <fullName evidence="2">DUF3592 domain-containing protein</fullName>
    </submittedName>
</protein>
<keyword evidence="1" id="KW-1133">Transmembrane helix</keyword>
<evidence type="ECO:0000313" key="2">
    <source>
        <dbReference type="EMBL" id="WDZ82178.1"/>
    </source>
</evidence>
<organism evidence="2 3">
    <name type="scientific">Micromonospora cathayae</name>
    <dbReference type="NCBI Taxonomy" id="3028804"/>
    <lineage>
        <taxon>Bacteria</taxon>
        <taxon>Bacillati</taxon>
        <taxon>Actinomycetota</taxon>
        <taxon>Actinomycetes</taxon>
        <taxon>Micromonosporales</taxon>
        <taxon>Micromonosporaceae</taxon>
        <taxon>Micromonospora</taxon>
    </lineage>
</organism>
<dbReference type="RefSeq" id="WP_275028356.1">
    <property type="nucleotide sequence ID" value="NZ_CP118615.1"/>
</dbReference>
<evidence type="ECO:0000313" key="3">
    <source>
        <dbReference type="Proteomes" id="UP001219605"/>
    </source>
</evidence>
<accession>A0ABY7ZJA7</accession>
<dbReference type="EMBL" id="CP118615">
    <property type="protein sequence ID" value="WDZ82178.1"/>
    <property type="molecule type" value="Genomic_DNA"/>
</dbReference>
<keyword evidence="3" id="KW-1185">Reference proteome</keyword>
<dbReference type="Proteomes" id="UP001219605">
    <property type="component" value="Chromosome"/>
</dbReference>
<gene>
    <name evidence="2" type="ORF">PVK37_16855</name>
</gene>
<reference evidence="2 3" key="1">
    <citation type="submission" date="2023-02" db="EMBL/GenBank/DDBJ databases">
        <authorList>
            <person name="Mo P."/>
        </authorList>
    </citation>
    <scope>NUCLEOTIDE SEQUENCE [LARGE SCALE GENOMIC DNA]</scope>
    <source>
        <strain evidence="2 3">HUAS 3</strain>
    </source>
</reference>
<proteinExistence type="predicted"/>